<dbReference type="EMBL" id="KN124093">
    <property type="protein sequence ID" value="KFO22271.1"/>
    <property type="molecule type" value="Genomic_DNA"/>
</dbReference>
<dbReference type="AlphaFoldDB" id="A0A091DHM4"/>
<proteinExistence type="predicted"/>
<evidence type="ECO:0000313" key="3">
    <source>
        <dbReference type="Proteomes" id="UP000028990"/>
    </source>
</evidence>
<sequence length="101" mass="10883">MVTGDGSSKPCPGEPGMGGDHLSPLSISLVPPYFLDPGCTRPKSMLSYWPPCDLNYLCFGFFSATQVLLYLRAGATELEISIEMLGPSLLPHMDTRGNVAF</sequence>
<organism evidence="2 3">
    <name type="scientific">Fukomys damarensis</name>
    <name type="common">Damaraland mole rat</name>
    <name type="synonym">Cryptomys damarensis</name>
    <dbReference type="NCBI Taxonomy" id="885580"/>
    <lineage>
        <taxon>Eukaryota</taxon>
        <taxon>Metazoa</taxon>
        <taxon>Chordata</taxon>
        <taxon>Craniata</taxon>
        <taxon>Vertebrata</taxon>
        <taxon>Euteleostomi</taxon>
        <taxon>Mammalia</taxon>
        <taxon>Eutheria</taxon>
        <taxon>Euarchontoglires</taxon>
        <taxon>Glires</taxon>
        <taxon>Rodentia</taxon>
        <taxon>Hystricomorpha</taxon>
        <taxon>Bathyergidae</taxon>
        <taxon>Fukomys</taxon>
    </lineage>
</organism>
<name>A0A091DHM4_FUKDA</name>
<feature type="region of interest" description="Disordered" evidence="1">
    <location>
        <begin position="1"/>
        <end position="23"/>
    </location>
</feature>
<evidence type="ECO:0000313" key="2">
    <source>
        <dbReference type="EMBL" id="KFO22271.1"/>
    </source>
</evidence>
<gene>
    <name evidence="2" type="ORF">H920_16297</name>
</gene>
<dbReference type="Proteomes" id="UP000028990">
    <property type="component" value="Unassembled WGS sequence"/>
</dbReference>
<protein>
    <submittedName>
        <fullName evidence="2">Uncharacterized protein</fullName>
    </submittedName>
</protein>
<reference evidence="2 3" key="1">
    <citation type="submission" date="2013-11" db="EMBL/GenBank/DDBJ databases">
        <title>The Damaraland mole rat (Fukomys damarensis) genome and evolution of African mole rats.</title>
        <authorList>
            <person name="Gladyshev V.N."/>
            <person name="Fang X."/>
        </authorList>
    </citation>
    <scope>NUCLEOTIDE SEQUENCE [LARGE SCALE GENOMIC DNA]</scope>
    <source>
        <tissue evidence="2">Liver</tissue>
    </source>
</reference>
<accession>A0A091DHM4</accession>
<evidence type="ECO:0000256" key="1">
    <source>
        <dbReference type="SAM" id="MobiDB-lite"/>
    </source>
</evidence>
<keyword evidence="3" id="KW-1185">Reference proteome</keyword>